<protein>
    <submittedName>
        <fullName evidence="3">Putative membrane spanning protein</fullName>
    </submittedName>
</protein>
<dbReference type="Pfam" id="PF05714">
    <property type="entry name" value="PFam54_60"/>
    <property type="match status" value="1"/>
</dbReference>
<accession>W5T1M4</accession>
<dbReference type="Gene3D" id="1.10.3160.10">
    <property type="entry name" value="Bbcrasp-1"/>
    <property type="match status" value="1"/>
</dbReference>
<dbReference type="OrthoDB" id="9996425at2"/>
<dbReference type="AlphaFoldDB" id="W5T1M4"/>
<keyword evidence="2" id="KW-0472">Membrane</keyword>
<evidence type="ECO:0000313" key="3">
    <source>
        <dbReference type="EMBL" id="AHH11166.1"/>
    </source>
</evidence>
<sequence length="209" mass="24243">MICYRCSIKKQKMLKRYLIYMTIKIGMKIITQFGMHDDKSKNKAFDILQKDAKPYSHADNKNERRKIYLSLGYHGPSITSLGLILNKLAENATTNPQPNQQYTILKHIVEGVSNFATDYFETALRPLCNKKNKLKDLSLNALNLLVQKLNELENTKSTIRNLSDEMQNKFKDHSIDQQSQLISHINSKRQEFQTSFTKIKTLLEKSKQS</sequence>
<keyword evidence="2" id="KW-0812">Transmembrane</keyword>
<keyword evidence="3" id="KW-0614">Plasmid</keyword>
<proteinExistence type="predicted"/>
<dbReference type="EMBL" id="CP005746">
    <property type="protein sequence ID" value="AHH11166.1"/>
    <property type="molecule type" value="Genomic_DNA"/>
</dbReference>
<keyword evidence="2" id="KW-1133">Transmembrane helix</keyword>
<keyword evidence="4" id="KW-1185">Reference proteome</keyword>
<dbReference type="HOGENOM" id="CLU_1313437_0_0_12"/>
<keyword evidence="1" id="KW-0175">Coiled coil</keyword>
<evidence type="ECO:0000313" key="4">
    <source>
        <dbReference type="Proteomes" id="UP000019330"/>
    </source>
</evidence>
<feature type="coiled-coil region" evidence="1">
    <location>
        <begin position="142"/>
        <end position="172"/>
    </location>
</feature>
<dbReference type="Proteomes" id="UP000019330">
    <property type="component" value="Plasmid unnamed"/>
</dbReference>
<evidence type="ECO:0000256" key="1">
    <source>
        <dbReference type="SAM" id="Coils"/>
    </source>
</evidence>
<name>W5T1M4_9SPIR</name>
<feature type="transmembrane region" description="Helical" evidence="2">
    <location>
        <begin position="17"/>
        <end position="35"/>
    </location>
</feature>
<evidence type="ECO:0000256" key="2">
    <source>
        <dbReference type="SAM" id="Phobius"/>
    </source>
</evidence>
<organism evidence="3">
    <name type="scientific">Borrelia coriaceae ATCC 43381</name>
    <dbReference type="NCBI Taxonomy" id="1408429"/>
    <lineage>
        <taxon>Bacteria</taxon>
        <taxon>Pseudomonadati</taxon>
        <taxon>Spirochaetota</taxon>
        <taxon>Spirochaetia</taxon>
        <taxon>Spirochaetales</taxon>
        <taxon>Borreliaceae</taxon>
        <taxon>Borrelia</taxon>
    </lineage>
</organism>
<geneLocation type="plasmid" evidence="3 4">
    <name>unnamed</name>
</geneLocation>
<reference evidence="3" key="1">
    <citation type="submission" date="2013-04" db="EMBL/GenBank/DDBJ databases">
        <title>Comparative Genomics of Relapsing Fever Spirochetes.</title>
        <authorList>
            <person name="Schwan T.G."/>
            <person name="Raffel S.J."/>
            <person name="Porcella S.F."/>
            <person name="Martens C.A."/>
            <person name="Bruno D.P."/>
            <person name="Ricklefs S.M."/>
            <person name="Barbian K.B."/>
        </authorList>
    </citation>
    <scope>NUCLEOTIDE SEQUENCE</scope>
    <source>
        <strain evidence="3">Co53</strain>
        <plasmid evidence="3">unnamed</plasmid>
    </source>
</reference>
<dbReference type="InterPro" id="IPR008421">
    <property type="entry name" value="Borrelia_lipoprotein_PFam54/60"/>
</dbReference>
<gene>
    <name evidence="3" type="ORF">BCO_0027600</name>
</gene>